<evidence type="ECO:0000256" key="1">
    <source>
        <dbReference type="ARBA" id="ARBA00004613"/>
    </source>
</evidence>
<evidence type="ECO:0000256" key="13">
    <source>
        <dbReference type="ARBA" id="ARBA00060213"/>
    </source>
</evidence>
<evidence type="ECO:0000256" key="15">
    <source>
        <dbReference type="SAM" id="SignalP"/>
    </source>
</evidence>
<dbReference type="GO" id="GO:0004252">
    <property type="term" value="F:serine-type endopeptidase activity"/>
    <property type="evidence" value="ECO:0007669"/>
    <property type="project" value="UniProtKB-EC"/>
</dbReference>
<name>A0A1Q3FP18_CULTA</name>
<accession>A0A1Q3FP18</accession>
<dbReference type="PANTHER" id="PTHR24276">
    <property type="entry name" value="POLYSERASE-RELATED"/>
    <property type="match status" value="1"/>
</dbReference>
<dbReference type="InterPro" id="IPR009003">
    <property type="entry name" value="Peptidase_S1_PA"/>
</dbReference>
<feature type="domain" description="Peptidase S1" evidence="16">
    <location>
        <begin position="47"/>
        <end position="272"/>
    </location>
</feature>
<reference evidence="17" key="1">
    <citation type="submission" date="2017-01" db="EMBL/GenBank/DDBJ databases">
        <title>A deep insight into the sialotranscriptome of adult male and female Cluex tarsalis mosquitoes.</title>
        <authorList>
            <person name="Ribeiro J.M."/>
            <person name="Moreira F."/>
            <person name="Bernard K.A."/>
            <person name="Calvo E."/>
        </authorList>
    </citation>
    <scope>NUCLEOTIDE SEQUENCE</scope>
    <source>
        <strain evidence="17">Kern County</strain>
        <tissue evidence="17">Salivary glands</tissue>
    </source>
</reference>
<evidence type="ECO:0000259" key="16">
    <source>
        <dbReference type="PROSITE" id="PS50240"/>
    </source>
</evidence>
<dbReference type="GO" id="GO:0007586">
    <property type="term" value="P:digestion"/>
    <property type="evidence" value="ECO:0007669"/>
    <property type="project" value="UniProtKB-KW"/>
</dbReference>
<dbReference type="CDD" id="cd00190">
    <property type="entry name" value="Tryp_SPc"/>
    <property type="match status" value="1"/>
</dbReference>
<evidence type="ECO:0000256" key="5">
    <source>
        <dbReference type="ARBA" id="ARBA00022757"/>
    </source>
</evidence>
<dbReference type="InterPro" id="IPR050430">
    <property type="entry name" value="Peptidase_S1"/>
</dbReference>
<dbReference type="InterPro" id="IPR001254">
    <property type="entry name" value="Trypsin_dom"/>
</dbReference>
<dbReference type="InterPro" id="IPR033116">
    <property type="entry name" value="TRYPSIN_SER"/>
</dbReference>
<dbReference type="EC" id="3.4.21.4" evidence="12"/>
<dbReference type="PRINTS" id="PR00722">
    <property type="entry name" value="CHYMOTRYPSIN"/>
</dbReference>
<keyword evidence="5" id="KW-0222">Digestion</keyword>
<dbReference type="GO" id="GO:0006508">
    <property type="term" value="P:proteolysis"/>
    <property type="evidence" value="ECO:0007669"/>
    <property type="project" value="UniProtKB-KW"/>
</dbReference>
<evidence type="ECO:0000256" key="14">
    <source>
        <dbReference type="RuleBase" id="RU363034"/>
    </source>
</evidence>
<evidence type="ECO:0000256" key="11">
    <source>
        <dbReference type="ARBA" id="ARBA00036320"/>
    </source>
</evidence>
<dbReference type="InterPro" id="IPR043504">
    <property type="entry name" value="Peptidase_S1_PA_chymotrypsin"/>
</dbReference>
<dbReference type="GO" id="GO:0005576">
    <property type="term" value="C:extracellular region"/>
    <property type="evidence" value="ECO:0007669"/>
    <property type="project" value="UniProtKB-SubCell"/>
</dbReference>
<comment type="similarity">
    <text evidence="10">Belongs to the peptidase S1 family. CLIP subfamily.</text>
</comment>
<keyword evidence="6 14" id="KW-0378">Hydrolase</keyword>
<keyword evidence="8" id="KW-0865">Zymogen</keyword>
<dbReference type="FunFam" id="2.40.10.10:FF:000077">
    <property type="entry name" value="Predicted protein"/>
    <property type="match status" value="1"/>
</dbReference>
<keyword evidence="9" id="KW-1015">Disulfide bond</keyword>
<dbReference type="PROSITE" id="PS50240">
    <property type="entry name" value="TRYPSIN_DOM"/>
    <property type="match status" value="1"/>
</dbReference>
<organism evidence="17">
    <name type="scientific">Culex tarsalis</name>
    <name type="common">Encephalitis mosquito</name>
    <dbReference type="NCBI Taxonomy" id="7177"/>
    <lineage>
        <taxon>Eukaryota</taxon>
        <taxon>Metazoa</taxon>
        <taxon>Ecdysozoa</taxon>
        <taxon>Arthropoda</taxon>
        <taxon>Hexapoda</taxon>
        <taxon>Insecta</taxon>
        <taxon>Pterygota</taxon>
        <taxon>Neoptera</taxon>
        <taxon>Endopterygota</taxon>
        <taxon>Diptera</taxon>
        <taxon>Nematocera</taxon>
        <taxon>Culicoidea</taxon>
        <taxon>Culicidae</taxon>
        <taxon>Culicinae</taxon>
        <taxon>Culicini</taxon>
        <taxon>Culex</taxon>
        <taxon>Culex</taxon>
    </lineage>
</organism>
<comment type="catalytic activity">
    <reaction evidence="11">
        <text>Preferential cleavage: Arg-|-Xaa, Lys-|-Xaa.</text>
        <dbReference type="EC" id="3.4.21.4"/>
    </reaction>
</comment>
<evidence type="ECO:0000256" key="12">
    <source>
        <dbReference type="ARBA" id="ARBA00038868"/>
    </source>
</evidence>
<dbReference type="PROSITE" id="PS00134">
    <property type="entry name" value="TRYPSIN_HIS"/>
    <property type="match status" value="1"/>
</dbReference>
<dbReference type="AlphaFoldDB" id="A0A1Q3FP18"/>
<dbReference type="SUPFAM" id="SSF50494">
    <property type="entry name" value="Trypsin-like serine proteases"/>
    <property type="match status" value="1"/>
</dbReference>
<evidence type="ECO:0000256" key="8">
    <source>
        <dbReference type="ARBA" id="ARBA00023145"/>
    </source>
</evidence>
<comment type="subcellular location">
    <subcellularLocation>
        <location evidence="1">Secreted</location>
    </subcellularLocation>
</comment>
<proteinExistence type="inferred from homology"/>
<evidence type="ECO:0000256" key="6">
    <source>
        <dbReference type="ARBA" id="ARBA00022801"/>
    </source>
</evidence>
<comment type="function">
    <text evidence="13">Major function may be to aid in digestion of the blood meal.</text>
</comment>
<evidence type="ECO:0000256" key="2">
    <source>
        <dbReference type="ARBA" id="ARBA00022525"/>
    </source>
</evidence>
<dbReference type="EMBL" id="GFDL01005706">
    <property type="protein sequence ID" value="JAV29339.1"/>
    <property type="molecule type" value="Transcribed_RNA"/>
</dbReference>
<keyword evidence="2" id="KW-0964">Secreted</keyword>
<protein>
    <recommendedName>
        <fullName evidence="12">trypsin</fullName>
        <ecNumber evidence="12">3.4.21.4</ecNumber>
    </recommendedName>
</protein>
<keyword evidence="3 14" id="KW-0645">Protease</keyword>
<dbReference type="Gene3D" id="2.40.10.10">
    <property type="entry name" value="Trypsin-like serine proteases"/>
    <property type="match status" value="1"/>
</dbReference>
<evidence type="ECO:0000256" key="10">
    <source>
        <dbReference type="ARBA" id="ARBA00024195"/>
    </source>
</evidence>
<evidence type="ECO:0000256" key="4">
    <source>
        <dbReference type="ARBA" id="ARBA00022729"/>
    </source>
</evidence>
<feature type="signal peptide" evidence="15">
    <location>
        <begin position="1"/>
        <end position="18"/>
    </location>
</feature>
<keyword evidence="7 14" id="KW-0720">Serine protease</keyword>
<dbReference type="SMART" id="SM00020">
    <property type="entry name" value="Tryp_SPc"/>
    <property type="match status" value="1"/>
</dbReference>
<sequence>MISSWILCSVLLVGAVLGSDDLPEGDVLPRPHYGTGIGSILPRGNRIVGGFEISIADAPHQVSLQSRGSHICGGSIISSKWVLTAAHCTDGASVSNLRVRVGSSKYASGGVTISINRIVQHSSYNRNTIDYDFSLLELKSAISLGSNAAVIPLPAQNESVKDGTLCEVTGWGNTQSIAESRANLRAAYVPAYNQNDCSSAYARYGGVTGRMICAGYQAGGKDACQGDSGGPLVANGKLVGVVSWGLGCAQANYPGVYSRVAAARDWIRSNSGV</sequence>
<evidence type="ECO:0000256" key="9">
    <source>
        <dbReference type="ARBA" id="ARBA00023157"/>
    </source>
</evidence>
<dbReference type="PANTHER" id="PTHR24276:SF97">
    <property type="entry name" value="GH13245P2-RELATED"/>
    <property type="match status" value="1"/>
</dbReference>
<evidence type="ECO:0000256" key="3">
    <source>
        <dbReference type="ARBA" id="ARBA00022670"/>
    </source>
</evidence>
<dbReference type="InterPro" id="IPR018114">
    <property type="entry name" value="TRYPSIN_HIS"/>
</dbReference>
<dbReference type="Pfam" id="PF00089">
    <property type="entry name" value="Trypsin"/>
    <property type="match status" value="1"/>
</dbReference>
<feature type="chain" id="PRO_5013157035" description="trypsin" evidence="15">
    <location>
        <begin position="19"/>
        <end position="273"/>
    </location>
</feature>
<keyword evidence="4 15" id="KW-0732">Signal</keyword>
<evidence type="ECO:0000313" key="17">
    <source>
        <dbReference type="EMBL" id="JAV29339.1"/>
    </source>
</evidence>
<evidence type="ECO:0000256" key="7">
    <source>
        <dbReference type="ARBA" id="ARBA00022825"/>
    </source>
</evidence>
<dbReference type="InterPro" id="IPR001314">
    <property type="entry name" value="Peptidase_S1A"/>
</dbReference>
<dbReference type="PROSITE" id="PS00135">
    <property type="entry name" value="TRYPSIN_SER"/>
    <property type="match status" value="1"/>
</dbReference>